<dbReference type="AlphaFoldDB" id="A0A914CI30"/>
<dbReference type="PANTHER" id="PTHR45680">
    <property type="entry name" value="NUCLEAR HORMONE RECEPTOR FAMILY"/>
    <property type="match status" value="1"/>
</dbReference>
<dbReference type="Pfam" id="PF00104">
    <property type="entry name" value="Hormone_recep"/>
    <property type="match status" value="1"/>
</dbReference>
<keyword evidence="3" id="KW-0675">Receptor</keyword>
<evidence type="ECO:0000313" key="6">
    <source>
        <dbReference type="WBParaSite" id="ACRNAN_scaffold1104.g20242.t1"/>
    </source>
</evidence>
<dbReference type="InterPro" id="IPR035500">
    <property type="entry name" value="NHR-like_dom_sf"/>
</dbReference>
<sequence length="328" mass="37850">MQAERDKSMQQLNSIDIDQNIGFNSSLPNDTNLNLIEGAEDVELLTTLIQEKLNMKIDVQPLEQVIKNILAQSKATPINSEARLNCLQQLSYGFSIALKSFQPKGPVELITEFDLFIHVKGYEKFMVELAKSLMYCKQFAELTLSDKLILFKYIRPLIYGIERAYTSSVYFGTNMNDFRMLLDDTTALDFLTTTIRLKAIKIEDLTEALPFWEKINEKLVKYIIKPMKFLQLSQYELVYLLAHTLWNVQDIPGLSSDAIRVADDLSQQIANDLHEYYTYEMRLPNYANRLIKMTKLIDCSKEIAKDNQEVSMMSKIFDIFHIESSGCL</sequence>
<dbReference type="PROSITE" id="PS51843">
    <property type="entry name" value="NR_LBD"/>
    <property type="match status" value="1"/>
</dbReference>
<evidence type="ECO:0000259" key="4">
    <source>
        <dbReference type="PROSITE" id="PS51843"/>
    </source>
</evidence>
<evidence type="ECO:0000256" key="1">
    <source>
        <dbReference type="ARBA" id="ARBA00023015"/>
    </source>
</evidence>
<reference evidence="6" key="1">
    <citation type="submission" date="2022-11" db="UniProtKB">
        <authorList>
            <consortium name="WormBaseParasite"/>
        </authorList>
    </citation>
    <scope>IDENTIFICATION</scope>
</reference>
<evidence type="ECO:0000256" key="2">
    <source>
        <dbReference type="ARBA" id="ARBA00023163"/>
    </source>
</evidence>
<dbReference type="InterPro" id="IPR000536">
    <property type="entry name" value="Nucl_hrmn_rcpt_lig-bd"/>
</dbReference>
<protein>
    <submittedName>
        <fullName evidence="6">NR LBD domain-containing protein</fullName>
    </submittedName>
</protein>
<feature type="domain" description="NR LBD" evidence="4">
    <location>
        <begin position="61"/>
        <end position="328"/>
    </location>
</feature>
<keyword evidence="5" id="KW-1185">Reference proteome</keyword>
<dbReference type="PANTHER" id="PTHR45680:SF23">
    <property type="entry name" value="NUCLEAR HORMONE RECEPTOR FAMILY"/>
    <property type="match status" value="1"/>
</dbReference>
<dbReference type="WBParaSite" id="ACRNAN_scaffold1104.g20242.t1">
    <property type="protein sequence ID" value="ACRNAN_scaffold1104.g20242.t1"/>
    <property type="gene ID" value="ACRNAN_scaffold1104.g20242"/>
</dbReference>
<evidence type="ECO:0000256" key="3">
    <source>
        <dbReference type="ARBA" id="ARBA00023170"/>
    </source>
</evidence>
<dbReference type="SMART" id="SM00430">
    <property type="entry name" value="HOLI"/>
    <property type="match status" value="1"/>
</dbReference>
<proteinExistence type="predicted"/>
<accession>A0A914CI30</accession>
<evidence type="ECO:0000313" key="5">
    <source>
        <dbReference type="Proteomes" id="UP000887540"/>
    </source>
</evidence>
<dbReference type="Proteomes" id="UP000887540">
    <property type="component" value="Unplaced"/>
</dbReference>
<keyword evidence="2" id="KW-0804">Transcription</keyword>
<dbReference type="SUPFAM" id="SSF48508">
    <property type="entry name" value="Nuclear receptor ligand-binding domain"/>
    <property type="match status" value="1"/>
</dbReference>
<keyword evidence="1" id="KW-0805">Transcription regulation</keyword>
<dbReference type="Gene3D" id="1.10.565.10">
    <property type="entry name" value="Retinoid X Receptor"/>
    <property type="match status" value="1"/>
</dbReference>
<dbReference type="InterPro" id="IPR051152">
    <property type="entry name" value="C.elegans_Orphan_NR"/>
</dbReference>
<organism evidence="5 6">
    <name type="scientific">Acrobeloides nanus</name>
    <dbReference type="NCBI Taxonomy" id="290746"/>
    <lineage>
        <taxon>Eukaryota</taxon>
        <taxon>Metazoa</taxon>
        <taxon>Ecdysozoa</taxon>
        <taxon>Nematoda</taxon>
        <taxon>Chromadorea</taxon>
        <taxon>Rhabditida</taxon>
        <taxon>Tylenchina</taxon>
        <taxon>Cephalobomorpha</taxon>
        <taxon>Cephaloboidea</taxon>
        <taxon>Cephalobidae</taxon>
        <taxon>Acrobeloides</taxon>
    </lineage>
</organism>
<name>A0A914CI30_9BILA</name>